<dbReference type="Pfam" id="PF00596">
    <property type="entry name" value="Aldolase_II"/>
    <property type="match status" value="1"/>
</dbReference>
<dbReference type="PANTHER" id="PTHR22789">
    <property type="entry name" value="FUCULOSE PHOSPHATE ALDOLASE"/>
    <property type="match status" value="1"/>
</dbReference>
<dbReference type="AlphaFoldDB" id="A0A0S2I3W1"/>
<evidence type="ECO:0000313" key="4">
    <source>
        <dbReference type="EMBL" id="ALO16930.1"/>
    </source>
</evidence>
<keyword evidence="2 4" id="KW-0456">Lyase</keyword>
<keyword evidence="1" id="KW-0479">Metal-binding</keyword>
<evidence type="ECO:0000256" key="2">
    <source>
        <dbReference type="ARBA" id="ARBA00023239"/>
    </source>
</evidence>
<dbReference type="SMART" id="SM01007">
    <property type="entry name" value="Aldolase_II"/>
    <property type="match status" value="1"/>
</dbReference>
<dbReference type="PANTHER" id="PTHR22789:SF0">
    <property type="entry name" value="3-OXO-TETRONATE 4-PHOSPHATE DECARBOXYLASE-RELATED"/>
    <property type="match status" value="1"/>
</dbReference>
<dbReference type="OrthoDB" id="9794581at2"/>
<dbReference type="GO" id="GO:0019323">
    <property type="term" value="P:pentose catabolic process"/>
    <property type="evidence" value="ECO:0007669"/>
    <property type="project" value="TreeGrafter"/>
</dbReference>
<dbReference type="EC" id="4.1.2.17" evidence="4"/>
<dbReference type="GO" id="GO:0008738">
    <property type="term" value="F:L-fuculose-phosphate aldolase activity"/>
    <property type="evidence" value="ECO:0007669"/>
    <property type="project" value="UniProtKB-EC"/>
</dbReference>
<protein>
    <submittedName>
        <fullName evidence="4">L-fuculose phosphate aldolase</fullName>
        <ecNumber evidence="4">4.1.2.17</ecNumber>
    </submittedName>
</protein>
<evidence type="ECO:0000256" key="1">
    <source>
        <dbReference type="ARBA" id="ARBA00022723"/>
    </source>
</evidence>
<dbReference type="SUPFAM" id="SSF53639">
    <property type="entry name" value="AraD/HMP-PK domain-like"/>
    <property type="match status" value="1"/>
</dbReference>
<dbReference type="InterPro" id="IPR001303">
    <property type="entry name" value="Aldolase_II/adducin_N"/>
</dbReference>
<name>A0A0S2I3W1_9BACT</name>
<dbReference type="EMBL" id="CP013118">
    <property type="protein sequence ID" value="ALO16930.1"/>
    <property type="molecule type" value="Genomic_DNA"/>
</dbReference>
<proteinExistence type="predicted"/>
<dbReference type="RefSeq" id="WP_057954272.1">
    <property type="nucleotide sequence ID" value="NZ_CP013118.1"/>
</dbReference>
<sequence length="208" mass="22896">MRNKHKKEVALFMNRLYAKGLTTTSGGNVSIRVNNKIYITPSQTDKGNMKPKQIGVVTIEGSNLTPKLRLSMETGMHIAIYKTRKDVNAIVHAHPYTATALSAKPDLIDTRINGEARAMLGKPAFVPYATMGTPDLAKVAADAIKHSNAIILQHHGILTAGETLLQAFDRLELMEMTARATILRKIANIEDHISGKQIAIIDRMFDQP</sequence>
<organism evidence="4 5">
    <name type="scientific">Salinivirga cyanobacteriivorans</name>
    <dbReference type="NCBI Taxonomy" id="1307839"/>
    <lineage>
        <taxon>Bacteria</taxon>
        <taxon>Pseudomonadati</taxon>
        <taxon>Bacteroidota</taxon>
        <taxon>Bacteroidia</taxon>
        <taxon>Bacteroidales</taxon>
        <taxon>Salinivirgaceae</taxon>
        <taxon>Salinivirga</taxon>
    </lineage>
</organism>
<dbReference type="STRING" id="1307839.L21SP5_03317"/>
<dbReference type="GO" id="GO:0005829">
    <property type="term" value="C:cytosol"/>
    <property type="evidence" value="ECO:0007669"/>
    <property type="project" value="TreeGrafter"/>
</dbReference>
<dbReference type="InterPro" id="IPR036409">
    <property type="entry name" value="Aldolase_II/adducin_N_sf"/>
</dbReference>
<dbReference type="KEGG" id="blq:L21SP5_03317"/>
<accession>A0A0S2I3W1</accession>
<reference evidence="4 5" key="1">
    <citation type="submission" date="2015-11" db="EMBL/GenBank/DDBJ databases">
        <title>Description and complete genome sequence of a novel strain predominating in hypersaline microbial mats and representing a new family of the Bacteriodetes phylum.</title>
        <authorList>
            <person name="Spring S."/>
            <person name="Bunk B."/>
            <person name="Sproer C."/>
            <person name="Klenk H.-P."/>
        </authorList>
    </citation>
    <scope>NUCLEOTIDE SEQUENCE [LARGE SCALE GENOMIC DNA]</scope>
    <source>
        <strain evidence="4 5">L21-Spi-D4</strain>
    </source>
</reference>
<evidence type="ECO:0000313" key="5">
    <source>
        <dbReference type="Proteomes" id="UP000064893"/>
    </source>
</evidence>
<keyword evidence="5" id="KW-1185">Reference proteome</keyword>
<dbReference type="InterPro" id="IPR050197">
    <property type="entry name" value="Aldolase_class_II_sugar_metab"/>
</dbReference>
<dbReference type="Proteomes" id="UP000064893">
    <property type="component" value="Chromosome"/>
</dbReference>
<feature type="domain" description="Class II aldolase/adducin N-terminal" evidence="3">
    <location>
        <begin position="7"/>
        <end position="182"/>
    </location>
</feature>
<evidence type="ECO:0000259" key="3">
    <source>
        <dbReference type="SMART" id="SM01007"/>
    </source>
</evidence>
<dbReference type="GO" id="GO:0046872">
    <property type="term" value="F:metal ion binding"/>
    <property type="evidence" value="ECO:0007669"/>
    <property type="project" value="UniProtKB-KW"/>
</dbReference>
<dbReference type="Gene3D" id="3.40.225.10">
    <property type="entry name" value="Class II aldolase/adducin N-terminal domain"/>
    <property type="match status" value="1"/>
</dbReference>
<gene>
    <name evidence="4" type="primary">fucA</name>
    <name evidence="4" type="ORF">L21SP5_03317</name>
</gene>